<gene>
    <name evidence="2" type="ORF">VCHENC02_3779</name>
</gene>
<dbReference type="EMBL" id="AJSR01001633">
    <property type="protein sequence ID" value="EKM30494.1"/>
    <property type="molecule type" value="Genomic_DNA"/>
</dbReference>
<evidence type="ECO:0000313" key="2">
    <source>
        <dbReference type="EMBL" id="EKM30494.1"/>
    </source>
</evidence>
<sequence length="58" mass="6609">MLSKAVALFALLPFFASAGWQAHSKIDEFTDEVSNYATYDDAEHHLQISREGESVWMF</sequence>
<name>A0A454CVP3_VIBHA</name>
<accession>A0A454CVP3</accession>
<proteinExistence type="predicted"/>
<organism evidence="2 3">
    <name type="scientific">Vibrio harveyi</name>
    <name type="common">Beneckea harveyi</name>
    <dbReference type="NCBI Taxonomy" id="669"/>
    <lineage>
        <taxon>Bacteria</taxon>
        <taxon>Pseudomonadati</taxon>
        <taxon>Pseudomonadota</taxon>
        <taxon>Gammaproteobacteria</taxon>
        <taxon>Vibrionales</taxon>
        <taxon>Vibrionaceae</taxon>
        <taxon>Vibrio</taxon>
    </lineage>
</organism>
<feature type="signal peptide" evidence="1">
    <location>
        <begin position="1"/>
        <end position="18"/>
    </location>
</feature>
<dbReference type="Proteomes" id="UP000008367">
    <property type="component" value="Unassembled WGS sequence"/>
</dbReference>
<feature type="non-terminal residue" evidence="2">
    <location>
        <position position="58"/>
    </location>
</feature>
<evidence type="ECO:0000313" key="3">
    <source>
        <dbReference type="Proteomes" id="UP000008367"/>
    </source>
</evidence>
<reference evidence="2 3" key="1">
    <citation type="submission" date="2012-10" db="EMBL/GenBank/DDBJ databases">
        <title>Genome sequence of Vibrio Cholerae HENC-02.</title>
        <authorList>
            <person name="Eppinger M."/>
            <person name="Hasan N.A."/>
            <person name="Sengamalay N."/>
            <person name="Hine E."/>
            <person name="Su Q."/>
            <person name="Daugherty S.C."/>
            <person name="Young S."/>
            <person name="Sadzewicz L."/>
            <person name="Tallon L."/>
            <person name="Cebula T.A."/>
            <person name="Ravel J."/>
            <person name="Colwell R.R."/>
        </authorList>
    </citation>
    <scope>NUCLEOTIDE SEQUENCE [LARGE SCALE GENOMIC DNA]</scope>
    <source>
        <strain evidence="2 3">HENC-02</strain>
    </source>
</reference>
<evidence type="ECO:0000256" key="1">
    <source>
        <dbReference type="SAM" id="SignalP"/>
    </source>
</evidence>
<feature type="chain" id="PRO_5019513513" evidence="1">
    <location>
        <begin position="19"/>
        <end position="58"/>
    </location>
</feature>
<dbReference type="AlphaFoldDB" id="A0A454CVP3"/>
<protein>
    <submittedName>
        <fullName evidence="2">Uncharacterized protein</fullName>
    </submittedName>
</protein>
<comment type="caution">
    <text evidence="2">The sequence shown here is derived from an EMBL/GenBank/DDBJ whole genome shotgun (WGS) entry which is preliminary data.</text>
</comment>
<keyword evidence="1" id="KW-0732">Signal</keyword>